<proteinExistence type="predicted"/>
<dbReference type="EMBL" id="PYGA01000010">
    <property type="protein sequence ID" value="PSK96786.1"/>
    <property type="molecule type" value="Genomic_DNA"/>
</dbReference>
<sequence length="305" mass="33133">MTLYLPRTTTSQISETLAAERHSVGGGAMNLVLTLIIVTNEADHYDAVRTATEAGHEHPSRILALIRRDPEAESAIDAEIRRPGTAGPGEALLLRIFGPLGEHVDSVVTPLLVPDAPAVVWWPGEGPADPASDPVGRLAQRRITDALRAADPVADMIGRVRNYRPGDTDLTWTRVTPWRSLLASTMDQRIGWVRSATVAAEPHFPSADLLAAWLSQQLDVPVEREISKGPAITGAVLHTDEGDISINRLDGRVASLTRPGQPEQAVALPLRRPTDALTEELRRLDPDEIYERSAKHMAELVEANA</sequence>
<dbReference type="PANTHER" id="PTHR38658">
    <property type="entry name" value="OXPP CYCLE PROTEIN OPCA-RELATED"/>
    <property type="match status" value="1"/>
</dbReference>
<dbReference type="Pfam" id="PF20171">
    <property type="entry name" value="OpcA_G6PD_C"/>
    <property type="match status" value="1"/>
</dbReference>
<dbReference type="Proteomes" id="UP000240542">
    <property type="component" value="Unassembled WGS sequence"/>
</dbReference>
<dbReference type="OrthoDB" id="128564at2"/>
<feature type="domain" description="Glucose-6-phosphate dehydrogenase assembly protein OpcA N-terminal" evidence="1">
    <location>
        <begin position="51"/>
        <end position="156"/>
    </location>
</feature>
<protein>
    <submittedName>
        <fullName evidence="3">Glucose-6-phosphate dehydrogenase assembly protein OpcA</fullName>
    </submittedName>
</protein>
<accession>A0A2P8DHV0</accession>
<keyword evidence="4" id="KW-1185">Reference proteome</keyword>
<comment type="caution">
    <text evidence="3">The sequence shown here is derived from an EMBL/GenBank/DDBJ whole genome shotgun (WGS) entry which is preliminary data.</text>
</comment>
<dbReference type="RefSeq" id="WP_106583682.1">
    <property type="nucleotide sequence ID" value="NZ_PYGA01000010.1"/>
</dbReference>
<evidence type="ECO:0000259" key="2">
    <source>
        <dbReference type="Pfam" id="PF20171"/>
    </source>
</evidence>
<dbReference type="PANTHER" id="PTHR38658:SF1">
    <property type="entry name" value="OXPP CYCLE PROTEIN OPCA-RELATED"/>
    <property type="match status" value="1"/>
</dbReference>
<dbReference type="InterPro" id="IPR046802">
    <property type="entry name" value="OpcA_G6PD_C"/>
</dbReference>
<evidence type="ECO:0000259" key="1">
    <source>
        <dbReference type="Pfam" id="PF10128"/>
    </source>
</evidence>
<name>A0A2P8DHV0_9ACTN</name>
<dbReference type="AlphaFoldDB" id="A0A2P8DHV0"/>
<feature type="domain" description="Glucose-6-phosphate dehydrogenase assembly protein OpcA C-terminal" evidence="2">
    <location>
        <begin position="165"/>
        <end position="293"/>
    </location>
</feature>
<organism evidence="3 4">
    <name type="scientific">Murinocardiopsis flavida</name>
    <dbReference type="NCBI Taxonomy" id="645275"/>
    <lineage>
        <taxon>Bacteria</taxon>
        <taxon>Bacillati</taxon>
        <taxon>Actinomycetota</taxon>
        <taxon>Actinomycetes</taxon>
        <taxon>Streptosporangiales</taxon>
        <taxon>Nocardiopsidaceae</taxon>
        <taxon>Murinocardiopsis</taxon>
    </lineage>
</organism>
<dbReference type="InterPro" id="IPR046801">
    <property type="entry name" value="OpcA_G6PD_N"/>
</dbReference>
<evidence type="ECO:0000313" key="4">
    <source>
        <dbReference type="Proteomes" id="UP000240542"/>
    </source>
</evidence>
<gene>
    <name evidence="3" type="ORF">CLV63_11083</name>
</gene>
<dbReference type="InterPro" id="IPR004555">
    <property type="entry name" value="G6PDH_assembly_OpcA"/>
</dbReference>
<reference evidence="3 4" key="1">
    <citation type="submission" date="2018-03" db="EMBL/GenBank/DDBJ databases">
        <title>Genomic Encyclopedia of Archaeal and Bacterial Type Strains, Phase II (KMG-II): from individual species to whole genera.</title>
        <authorList>
            <person name="Goeker M."/>
        </authorList>
    </citation>
    <scope>NUCLEOTIDE SEQUENCE [LARGE SCALE GENOMIC DNA]</scope>
    <source>
        <strain evidence="3 4">DSM 45312</strain>
    </source>
</reference>
<evidence type="ECO:0000313" key="3">
    <source>
        <dbReference type="EMBL" id="PSK96786.1"/>
    </source>
</evidence>
<dbReference type="Pfam" id="PF10128">
    <property type="entry name" value="OpcA_G6PD_assem"/>
    <property type="match status" value="1"/>
</dbReference>